<proteinExistence type="predicted"/>
<feature type="transmembrane region" description="Helical" evidence="1">
    <location>
        <begin position="164"/>
        <end position="186"/>
    </location>
</feature>
<feature type="transmembrane region" description="Helical" evidence="1">
    <location>
        <begin position="88"/>
        <end position="111"/>
    </location>
</feature>
<dbReference type="RefSeq" id="WP_181608732.1">
    <property type="nucleotide sequence ID" value="NZ_BAABAM010000001.1"/>
</dbReference>
<reference evidence="2 3" key="1">
    <citation type="submission" date="2020-07" db="EMBL/GenBank/DDBJ databases">
        <title>Genomic Encyclopedia of Type Strains, Phase IV (KMG-IV): sequencing the most valuable type-strain genomes for metagenomic binning, comparative biology and taxonomic classification.</title>
        <authorList>
            <person name="Goeker M."/>
        </authorList>
    </citation>
    <scope>NUCLEOTIDE SEQUENCE [LARGE SCALE GENOMIC DNA]</scope>
    <source>
        <strain evidence="2 3">DSM 45533</strain>
    </source>
</reference>
<feature type="transmembrane region" description="Helical" evidence="1">
    <location>
        <begin position="12"/>
        <end position="31"/>
    </location>
</feature>
<feature type="transmembrane region" description="Helical" evidence="1">
    <location>
        <begin position="51"/>
        <end position="76"/>
    </location>
</feature>
<name>A0A7W0HNQ9_9ACTN</name>
<protein>
    <submittedName>
        <fullName evidence="2">ABC-2 type transport system permease protein</fullName>
    </submittedName>
</protein>
<keyword evidence="1" id="KW-0472">Membrane</keyword>
<sequence length="191" mass="18837">MPADGVAQFAGNAAQIGLLVVVLVAASALAFDARREMAVFLRTRVRGVASVILPAYLVTTGAAAAGLALGTLAAWYETAVLLGELPAGAVLLGLGCGVIFLAFAVAVVALMAALVRGVAAAAGCALALLLGLAVVGGLTGTAWLPVTLATATEALVRGEPAAGLLPALLLTAALTVFALIAAVRLASRREI</sequence>
<feature type="transmembrane region" description="Helical" evidence="1">
    <location>
        <begin position="118"/>
        <end position="144"/>
    </location>
</feature>
<keyword evidence="3" id="KW-1185">Reference proteome</keyword>
<dbReference type="AlphaFoldDB" id="A0A7W0HNQ9"/>
<organism evidence="2 3">
    <name type="scientific">Nonomuraea soli</name>
    <dbReference type="NCBI Taxonomy" id="1032476"/>
    <lineage>
        <taxon>Bacteria</taxon>
        <taxon>Bacillati</taxon>
        <taxon>Actinomycetota</taxon>
        <taxon>Actinomycetes</taxon>
        <taxon>Streptosporangiales</taxon>
        <taxon>Streptosporangiaceae</taxon>
        <taxon>Nonomuraea</taxon>
    </lineage>
</organism>
<evidence type="ECO:0000313" key="3">
    <source>
        <dbReference type="Proteomes" id="UP000530928"/>
    </source>
</evidence>
<accession>A0A7W0HNQ9</accession>
<keyword evidence="1" id="KW-1133">Transmembrane helix</keyword>
<keyword evidence="1" id="KW-0812">Transmembrane</keyword>
<gene>
    <name evidence="2" type="ORF">HNR30_001337</name>
</gene>
<comment type="caution">
    <text evidence="2">The sequence shown here is derived from an EMBL/GenBank/DDBJ whole genome shotgun (WGS) entry which is preliminary data.</text>
</comment>
<dbReference type="Proteomes" id="UP000530928">
    <property type="component" value="Unassembled WGS sequence"/>
</dbReference>
<evidence type="ECO:0000256" key="1">
    <source>
        <dbReference type="SAM" id="Phobius"/>
    </source>
</evidence>
<evidence type="ECO:0000313" key="2">
    <source>
        <dbReference type="EMBL" id="MBA2890002.1"/>
    </source>
</evidence>
<dbReference type="EMBL" id="JACDUR010000001">
    <property type="protein sequence ID" value="MBA2890002.1"/>
    <property type="molecule type" value="Genomic_DNA"/>
</dbReference>